<sequence>MSTPPWPANFRNAAIAGRAASSKPRRQIHVRTMPIILTMTTGRIRTGISITAAATRRSTSARITARITISTTRARSISAKAKSMTAATIRAPASTTVETMRPLLITENFPPDRGGMAQSCDRIVRGLRSRGIDLDVVHLSSRHAALRIEQHERGRLISCPVADDPAHALNLLWNTLGHDPIRPSHLLAFGGLLPMLCAPSFAAWMHVPLITLLRGNDFDTGIFSLSRGWMLRDALARSAAVCAVSTDHRDKVSSLFPDIRSEWIANGIDANDWAVLDIDRNQASAWRAAQVRDGQTVIGLFGHLKRKKGGLFFLDALESCENAAQAHLLIVGEIEAEMLIRLQALPPHISWTHVPFLDRLELLRWYAACDFVAIPSLYDGMPNVALEAGALGLPVLGAMVGGLADLLVDGDNALTFAPGDSHACRRALDAAIEMPESMRQTFGRNLQTTVLREFDQRIEARRYHELLIETASSAARDMRTLITPIHLKEYQT</sequence>
<dbReference type="GO" id="GO:0016757">
    <property type="term" value="F:glycosyltransferase activity"/>
    <property type="evidence" value="ECO:0007669"/>
    <property type="project" value="UniProtKB-ARBA"/>
</dbReference>
<dbReference type="CDD" id="cd03801">
    <property type="entry name" value="GT4_PimA-like"/>
    <property type="match status" value="1"/>
</dbReference>
<evidence type="ECO:0000313" key="2">
    <source>
        <dbReference type="EMBL" id="QBB71208.1"/>
    </source>
</evidence>
<dbReference type="PANTHER" id="PTHR45947:SF3">
    <property type="entry name" value="SULFOQUINOVOSYL TRANSFERASE SQD2"/>
    <property type="match status" value="1"/>
</dbReference>
<protein>
    <submittedName>
        <fullName evidence="2">Glycosyltransferase family 1 protein</fullName>
    </submittedName>
</protein>
<feature type="domain" description="Glycosyltransferase subfamily 4-like N-terminal" evidence="1">
    <location>
        <begin position="114"/>
        <end position="258"/>
    </location>
</feature>
<dbReference type="AlphaFoldDB" id="A0A411HL44"/>
<dbReference type="InterPro" id="IPR028098">
    <property type="entry name" value="Glyco_trans_4-like_N"/>
</dbReference>
<keyword evidence="2" id="KW-0808">Transferase</keyword>
<evidence type="ECO:0000259" key="1">
    <source>
        <dbReference type="Pfam" id="PF13579"/>
    </source>
</evidence>
<dbReference type="InterPro" id="IPR050194">
    <property type="entry name" value="Glycosyltransferase_grp1"/>
</dbReference>
<dbReference type="SUPFAM" id="SSF53756">
    <property type="entry name" value="UDP-Glycosyltransferase/glycogen phosphorylase"/>
    <property type="match status" value="1"/>
</dbReference>
<organism evidence="2 3">
    <name type="scientific">Pseudolysobacter antarcticus</name>
    <dbReference type="NCBI Taxonomy" id="2511995"/>
    <lineage>
        <taxon>Bacteria</taxon>
        <taxon>Pseudomonadati</taxon>
        <taxon>Pseudomonadota</taxon>
        <taxon>Gammaproteobacteria</taxon>
        <taxon>Lysobacterales</taxon>
        <taxon>Rhodanobacteraceae</taxon>
        <taxon>Pseudolysobacter</taxon>
    </lineage>
</organism>
<evidence type="ECO:0000313" key="3">
    <source>
        <dbReference type="Proteomes" id="UP000291562"/>
    </source>
</evidence>
<dbReference type="EMBL" id="CP035704">
    <property type="protein sequence ID" value="QBB71208.1"/>
    <property type="molecule type" value="Genomic_DNA"/>
</dbReference>
<dbReference type="OrthoDB" id="258796at2"/>
<dbReference type="Pfam" id="PF13579">
    <property type="entry name" value="Glyco_trans_4_4"/>
    <property type="match status" value="1"/>
</dbReference>
<dbReference type="PANTHER" id="PTHR45947">
    <property type="entry name" value="SULFOQUINOVOSYL TRANSFERASE SQD2"/>
    <property type="match status" value="1"/>
</dbReference>
<name>A0A411HL44_9GAMM</name>
<dbReference type="KEGG" id="xbc:ELE36_13065"/>
<reference evidence="2 3" key="1">
    <citation type="submission" date="2019-01" db="EMBL/GenBank/DDBJ databases">
        <title>Pseudolysobacter antarctica gen. nov., sp. nov., isolated from Fildes Peninsula, Antarctica.</title>
        <authorList>
            <person name="Wei Z."/>
            <person name="Peng F."/>
        </authorList>
    </citation>
    <scope>NUCLEOTIDE SEQUENCE [LARGE SCALE GENOMIC DNA]</scope>
    <source>
        <strain evidence="2 3">AQ6-296</strain>
    </source>
</reference>
<proteinExistence type="predicted"/>
<accession>A0A411HL44</accession>
<gene>
    <name evidence="2" type="ORF">ELE36_13065</name>
</gene>
<keyword evidence="3" id="KW-1185">Reference proteome</keyword>
<dbReference type="Gene3D" id="3.40.50.2000">
    <property type="entry name" value="Glycogen Phosphorylase B"/>
    <property type="match status" value="2"/>
</dbReference>
<dbReference type="Pfam" id="PF13692">
    <property type="entry name" value="Glyco_trans_1_4"/>
    <property type="match status" value="1"/>
</dbReference>
<dbReference type="Proteomes" id="UP000291562">
    <property type="component" value="Chromosome"/>
</dbReference>